<reference evidence="1 2" key="1">
    <citation type="submission" date="2016-12" db="EMBL/GenBank/DDBJ databases">
        <title>The genomes of Aspergillus section Nigri reveals drivers in fungal speciation.</title>
        <authorList>
            <consortium name="DOE Joint Genome Institute"/>
            <person name="Vesth T.C."/>
            <person name="Nybo J."/>
            <person name="Theobald S."/>
            <person name="Brandl J."/>
            <person name="Frisvad J.C."/>
            <person name="Nielsen K.F."/>
            <person name="Lyhne E.K."/>
            <person name="Kogle M.E."/>
            <person name="Kuo A."/>
            <person name="Riley R."/>
            <person name="Clum A."/>
            <person name="Nolan M."/>
            <person name="Lipzen A."/>
            <person name="Salamov A."/>
            <person name="Henrissat B."/>
            <person name="Wiebenga A."/>
            <person name="De Vries R.P."/>
            <person name="Grigoriev I.V."/>
            <person name="Mortensen U.H."/>
            <person name="Andersen M.R."/>
            <person name="Baker S.E."/>
        </authorList>
    </citation>
    <scope>NUCLEOTIDE SEQUENCE [LARGE SCALE GENOMIC DNA]</scope>
    <source>
        <strain evidence="1 2">IBT 23096</strain>
    </source>
</reference>
<protein>
    <submittedName>
        <fullName evidence="1">Uncharacterized protein</fullName>
    </submittedName>
</protein>
<sequence length="111" mass="12116">MVFSPGLTGWEKRRGGGWLVLVLVCSGSPNRSFASCHPGRQGQRQRARGRHFPGFSVLRGYPRSNADVVRAVKKISSDLWTTPISLCLCLFISPTPSLSSIYPSTPQVPST</sequence>
<evidence type="ECO:0000313" key="2">
    <source>
        <dbReference type="Proteomes" id="UP000234275"/>
    </source>
</evidence>
<dbReference type="AlphaFoldDB" id="A0A2I2GCU9"/>
<dbReference type="VEuPathDB" id="FungiDB:P170DRAFT_152315"/>
<keyword evidence="2" id="KW-1185">Reference proteome</keyword>
<comment type="caution">
    <text evidence="1">The sequence shown here is derived from an EMBL/GenBank/DDBJ whole genome shotgun (WGS) entry which is preliminary data.</text>
</comment>
<name>A0A2I2GCU9_9EURO</name>
<organism evidence="1 2">
    <name type="scientific">Aspergillus steynii IBT 23096</name>
    <dbReference type="NCBI Taxonomy" id="1392250"/>
    <lineage>
        <taxon>Eukaryota</taxon>
        <taxon>Fungi</taxon>
        <taxon>Dikarya</taxon>
        <taxon>Ascomycota</taxon>
        <taxon>Pezizomycotina</taxon>
        <taxon>Eurotiomycetes</taxon>
        <taxon>Eurotiomycetidae</taxon>
        <taxon>Eurotiales</taxon>
        <taxon>Aspergillaceae</taxon>
        <taxon>Aspergillus</taxon>
        <taxon>Aspergillus subgen. Circumdati</taxon>
    </lineage>
</organism>
<dbReference type="EMBL" id="MSFO01000003">
    <property type="protein sequence ID" value="PLB50716.1"/>
    <property type="molecule type" value="Genomic_DNA"/>
</dbReference>
<gene>
    <name evidence="1" type="ORF">P170DRAFT_152315</name>
</gene>
<dbReference type="RefSeq" id="XP_024706018.1">
    <property type="nucleotide sequence ID" value="XM_024842527.1"/>
</dbReference>
<proteinExistence type="predicted"/>
<dbReference type="GeneID" id="36550224"/>
<dbReference type="Proteomes" id="UP000234275">
    <property type="component" value="Unassembled WGS sequence"/>
</dbReference>
<evidence type="ECO:0000313" key="1">
    <source>
        <dbReference type="EMBL" id="PLB50716.1"/>
    </source>
</evidence>
<accession>A0A2I2GCU9</accession>